<sequence length="197" mass="21759">MGPRKPKRAKPVVTVPEPQPEVHEMTESEREYHTEASDASASEADEPVMASAQPAEAIEGEDGSESEVMEEGPYLPAHLLKAPVPSDLQVIPTPWEELSRKQKQGQRRTNRQLKKRQWDQLRTDAEASGVLQAGKAAQVKRGVVMMSDRVRSGRVGKKSKVRVEVSGRQRMLEERKRARGGSRVVGASKKAKTKSTG</sequence>
<gene>
    <name evidence="2" type="ORF">B0A55_08155</name>
</gene>
<evidence type="ECO:0000313" key="3">
    <source>
        <dbReference type="Proteomes" id="UP000309340"/>
    </source>
</evidence>
<feature type="compositionally biased region" description="Acidic residues" evidence="1">
    <location>
        <begin position="58"/>
        <end position="70"/>
    </location>
</feature>
<comment type="caution">
    <text evidence="2">The sequence shown here is derived from an EMBL/GenBank/DDBJ whole genome shotgun (WGS) entry which is preliminary data.</text>
</comment>
<dbReference type="AlphaFoldDB" id="A0A4U0WXN7"/>
<reference evidence="2 3" key="1">
    <citation type="submission" date="2017-03" db="EMBL/GenBank/DDBJ databases">
        <title>Genomes of endolithic fungi from Antarctica.</title>
        <authorList>
            <person name="Coleine C."/>
            <person name="Masonjones S."/>
            <person name="Stajich J.E."/>
        </authorList>
    </citation>
    <scope>NUCLEOTIDE SEQUENCE [LARGE SCALE GENOMIC DNA]</scope>
    <source>
        <strain evidence="2 3">CCFEE 5184</strain>
    </source>
</reference>
<name>A0A4U0WXN7_9PEZI</name>
<organism evidence="2 3">
    <name type="scientific">Friedmanniomyces simplex</name>
    <dbReference type="NCBI Taxonomy" id="329884"/>
    <lineage>
        <taxon>Eukaryota</taxon>
        <taxon>Fungi</taxon>
        <taxon>Dikarya</taxon>
        <taxon>Ascomycota</taxon>
        <taxon>Pezizomycotina</taxon>
        <taxon>Dothideomycetes</taxon>
        <taxon>Dothideomycetidae</taxon>
        <taxon>Mycosphaerellales</taxon>
        <taxon>Teratosphaeriaceae</taxon>
        <taxon>Friedmanniomyces</taxon>
    </lineage>
</organism>
<feature type="compositionally biased region" description="Basic and acidic residues" evidence="1">
    <location>
        <begin position="20"/>
        <end position="36"/>
    </location>
</feature>
<dbReference type="Proteomes" id="UP000309340">
    <property type="component" value="Unassembled WGS sequence"/>
</dbReference>
<feature type="region of interest" description="Disordered" evidence="1">
    <location>
        <begin position="150"/>
        <end position="197"/>
    </location>
</feature>
<feature type="compositionally biased region" description="Basic residues" evidence="1">
    <location>
        <begin position="101"/>
        <end position="115"/>
    </location>
</feature>
<feature type="region of interest" description="Disordered" evidence="1">
    <location>
        <begin position="1"/>
        <end position="120"/>
    </location>
</feature>
<feature type="compositionally biased region" description="Basic residues" evidence="1">
    <location>
        <begin position="1"/>
        <end position="10"/>
    </location>
</feature>
<evidence type="ECO:0000256" key="1">
    <source>
        <dbReference type="SAM" id="MobiDB-lite"/>
    </source>
</evidence>
<keyword evidence="3" id="KW-1185">Reference proteome</keyword>
<proteinExistence type="predicted"/>
<accession>A0A4U0WXN7</accession>
<protein>
    <submittedName>
        <fullName evidence="2">Uncharacterized protein</fullName>
    </submittedName>
</protein>
<feature type="compositionally biased region" description="Basic and acidic residues" evidence="1">
    <location>
        <begin position="161"/>
        <end position="176"/>
    </location>
</feature>
<evidence type="ECO:0000313" key="2">
    <source>
        <dbReference type="EMBL" id="TKA66615.1"/>
    </source>
</evidence>
<dbReference type="OrthoDB" id="10395989at2759"/>
<dbReference type="EMBL" id="NAJQ01000633">
    <property type="protein sequence ID" value="TKA66615.1"/>
    <property type="molecule type" value="Genomic_DNA"/>
</dbReference>